<name>A0A9D2MZA4_9FIRM</name>
<dbReference type="Pfam" id="PF01182">
    <property type="entry name" value="Glucosamine_iso"/>
    <property type="match status" value="1"/>
</dbReference>
<dbReference type="GO" id="GO:0005737">
    <property type="term" value="C:cytoplasm"/>
    <property type="evidence" value="ECO:0007669"/>
    <property type="project" value="TreeGrafter"/>
</dbReference>
<dbReference type="InterPro" id="IPR006148">
    <property type="entry name" value="Glc/Gal-6P_isomerase"/>
</dbReference>
<sequence>MGMKAFQKDLLRGGIFSSRKEMGERAAEDIRRAIEAVIREKGTCNMIFAAAPSQNEVLASLSMYRELPWEKVNAFHMDEYIGLSADAPQGFGNFLKNAIFSKVPFGKVCCLDSTNDPEKECERYAELLKEYPADIVCMGIGENGHIAFNDPHVADFHDSRIVKIVDLDDVCRMQQVHDGCFASIDEVPKQALTLTIPVLTAPKYVFCVVPGKTKAEAVEKTVNGAVSPSCPASILRTHENAVLYLDEDSAEKLNN</sequence>
<dbReference type="AlphaFoldDB" id="A0A9D2MZA4"/>
<dbReference type="PANTHER" id="PTHR11280:SF6">
    <property type="entry name" value="GLUCOSAMINE-6-PHOSPHATE ISOMERASE NAGB"/>
    <property type="match status" value="1"/>
</dbReference>
<feature type="domain" description="Glucosamine/galactosamine-6-phosphate isomerase" evidence="2">
    <location>
        <begin position="18"/>
        <end position="240"/>
    </location>
</feature>
<dbReference type="CDD" id="cd01399">
    <property type="entry name" value="GlcN6P_deaminase"/>
    <property type="match status" value="1"/>
</dbReference>
<dbReference type="GO" id="GO:0006046">
    <property type="term" value="P:N-acetylglucosamine catabolic process"/>
    <property type="evidence" value="ECO:0007669"/>
    <property type="project" value="TreeGrafter"/>
</dbReference>
<reference evidence="3" key="2">
    <citation type="submission" date="2021-04" db="EMBL/GenBank/DDBJ databases">
        <authorList>
            <person name="Gilroy R."/>
        </authorList>
    </citation>
    <scope>NUCLEOTIDE SEQUENCE</scope>
    <source>
        <strain evidence="3">CHK180-15479</strain>
    </source>
</reference>
<dbReference type="GO" id="GO:0004342">
    <property type="term" value="F:glucosamine-6-phosphate deaminase activity"/>
    <property type="evidence" value="ECO:0007669"/>
    <property type="project" value="InterPro"/>
</dbReference>
<dbReference type="Gene3D" id="3.40.50.1360">
    <property type="match status" value="1"/>
</dbReference>
<keyword evidence="1" id="KW-0119">Carbohydrate metabolism</keyword>
<evidence type="ECO:0000256" key="1">
    <source>
        <dbReference type="ARBA" id="ARBA00023277"/>
    </source>
</evidence>
<dbReference type="Proteomes" id="UP000823910">
    <property type="component" value="Unassembled WGS sequence"/>
</dbReference>
<organism evidence="3 4">
    <name type="scientific">Candidatus Enterocloster excrementipullorum</name>
    <dbReference type="NCBI Taxonomy" id="2838559"/>
    <lineage>
        <taxon>Bacteria</taxon>
        <taxon>Bacillati</taxon>
        <taxon>Bacillota</taxon>
        <taxon>Clostridia</taxon>
        <taxon>Lachnospirales</taxon>
        <taxon>Lachnospiraceae</taxon>
        <taxon>Enterocloster</taxon>
    </lineage>
</organism>
<dbReference type="GO" id="GO:0019262">
    <property type="term" value="P:N-acetylneuraminate catabolic process"/>
    <property type="evidence" value="ECO:0007669"/>
    <property type="project" value="TreeGrafter"/>
</dbReference>
<evidence type="ECO:0000313" key="3">
    <source>
        <dbReference type="EMBL" id="HJC05239.1"/>
    </source>
</evidence>
<comment type="caution">
    <text evidence="3">The sequence shown here is derived from an EMBL/GenBank/DDBJ whole genome shotgun (WGS) entry which is preliminary data.</text>
</comment>
<proteinExistence type="predicted"/>
<dbReference type="GO" id="GO:0042802">
    <property type="term" value="F:identical protein binding"/>
    <property type="evidence" value="ECO:0007669"/>
    <property type="project" value="TreeGrafter"/>
</dbReference>
<protein>
    <submittedName>
        <fullName evidence="3">Glucosamine-6-phosphate deaminase</fullName>
    </submittedName>
</protein>
<dbReference type="PANTHER" id="PTHR11280">
    <property type="entry name" value="GLUCOSAMINE-6-PHOSPHATE ISOMERASE"/>
    <property type="match status" value="1"/>
</dbReference>
<accession>A0A9D2MZA4</accession>
<reference evidence="3" key="1">
    <citation type="journal article" date="2021" name="PeerJ">
        <title>Extensive microbial diversity within the chicken gut microbiome revealed by metagenomics and culture.</title>
        <authorList>
            <person name="Gilroy R."/>
            <person name="Ravi A."/>
            <person name="Getino M."/>
            <person name="Pursley I."/>
            <person name="Horton D.L."/>
            <person name="Alikhan N.F."/>
            <person name="Baker D."/>
            <person name="Gharbi K."/>
            <person name="Hall N."/>
            <person name="Watson M."/>
            <person name="Adriaenssens E.M."/>
            <person name="Foster-Nyarko E."/>
            <person name="Jarju S."/>
            <person name="Secka A."/>
            <person name="Antonio M."/>
            <person name="Oren A."/>
            <person name="Chaudhuri R.R."/>
            <person name="La Ragione R."/>
            <person name="Hildebrand F."/>
            <person name="Pallen M.J."/>
        </authorList>
    </citation>
    <scope>NUCLEOTIDE SEQUENCE</scope>
    <source>
        <strain evidence="3">CHK180-15479</strain>
    </source>
</reference>
<evidence type="ECO:0000313" key="4">
    <source>
        <dbReference type="Proteomes" id="UP000823910"/>
    </source>
</evidence>
<dbReference type="InterPro" id="IPR037171">
    <property type="entry name" value="NagB/RpiA_transferase-like"/>
</dbReference>
<dbReference type="GO" id="GO:0006043">
    <property type="term" value="P:glucosamine catabolic process"/>
    <property type="evidence" value="ECO:0007669"/>
    <property type="project" value="TreeGrafter"/>
</dbReference>
<dbReference type="GO" id="GO:0005975">
    <property type="term" value="P:carbohydrate metabolic process"/>
    <property type="evidence" value="ECO:0007669"/>
    <property type="project" value="InterPro"/>
</dbReference>
<dbReference type="InterPro" id="IPR004547">
    <property type="entry name" value="Glucosamine6P_isomerase"/>
</dbReference>
<evidence type="ECO:0000259" key="2">
    <source>
        <dbReference type="Pfam" id="PF01182"/>
    </source>
</evidence>
<dbReference type="SUPFAM" id="SSF100950">
    <property type="entry name" value="NagB/RpiA/CoA transferase-like"/>
    <property type="match status" value="1"/>
</dbReference>
<dbReference type="EMBL" id="DWWT01000015">
    <property type="protein sequence ID" value="HJC05239.1"/>
    <property type="molecule type" value="Genomic_DNA"/>
</dbReference>
<gene>
    <name evidence="3" type="ORF">H9704_03665</name>
</gene>